<protein>
    <recommendedName>
        <fullName evidence="1">Reverse transcriptase zinc-binding domain-containing protein</fullName>
    </recommendedName>
</protein>
<reference evidence="2" key="1">
    <citation type="submission" date="2018-02" db="EMBL/GenBank/DDBJ databases">
        <authorList>
            <person name="Cohen D.B."/>
            <person name="Kent A.D."/>
        </authorList>
    </citation>
    <scope>NUCLEOTIDE SEQUENCE</scope>
</reference>
<dbReference type="PANTHER" id="PTHR33116:SF86">
    <property type="entry name" value="REVERSE TRANSCRIPTASE DOMAIN-CONTAINING PROTEIN"/>
    <property type="match status" value="1"/>
</dbReference>
<dbReference type="AlphaFoldDB" id="A0A2N9ELG4"/>
<sequence>MNCFRLPKAWCDEVNSLIAKYWWGQSKDERKIHWLKWDKLCTSKEDGGMGFRNLHMFNTALLAKQCWRLLTNQQSLFFRVFKAKYFPSCSFLDAQLGSAPSFIWRSFLSGRELLLKGIRWEYSPGAMPKVLWSESKSGLFTVRTAYQRLEQMRREESRGECSNFENYRWLWRFTWKLGIPGKIKHFLWRAFHDSLPTNANLFRRKIKSDPFCKICDQTEEVTSHVLWQCPMARNTWALVPGRVQKLPNHAEAFPSFMLWILQNFSKAEVEEWALISWAIWSARNRFIFEGHHQSPQQIRSEALILLRDFRQANTADTATSSQ</sequence>
<proteinExistence type="predicted"/>
<name>A0A2N9ELG4_FAGSY</name>
<dbReference type="InterPro" id="IPR026960">
    <property type="entry name" value="RVT-Znf"/>
</dbReference>
<dbReference type="Pfam" id="PF13966">
    <property type="entry name" value="zf-RVT"/>
    <property type="match status" value="1"/>
</dbReference>
<gene>
    <name evidence="2" type="ORF">FSB_LOCUS3291</name>
</gene>
<feature type="domain" description="Reverse transcriptase zinc-binding" evidence="1">
    <location>
        <begin position="140"/>
        <end position="236"/>
    </location>
</feature>
<organism evidence="2">
    <name type="scientific">Fagus sylvatica</name>
    <name type="common">Beechnut</name>
    <dbReference type="NCBI Taxonomy" id="28930"/>
    <lineage>
        <taxon>Eukaryota</taxon>
        <taxon>Viridiplantae</taxon>
        <taxon>Streptophyta</taxon>
        <taxon>Embryophyta</taxon>
        <taxon>Tracheophyta</taxon>
        <taxon>Spermatophyta</taxon>
        <taxon>Magnoliopsida</taxon>
        <taxon>eudicotyledons</taxon>
        <taxon>Gunneridae</taxon>
        <taxon>Pentapetalae</taxon>
        <taxon>rosids</taxon>
        <taxon>fabids</taxon>
        <taxon>Fagales</taxon>
        <taxon>Fagaceae</taxon>
        <taxon>Fagus</taxon>
    </lineage>
</organism>
<evidence type="ECO:0000313" key="2">
    <source>
        <dbReference type="EMBL" id="SPC75409.1"/>
    </source>
</evidence>
<accession>A0A2N9ELG4</accession>
<dbReference type="PANTHER" id="PTHR33116">
    <property type="entry name" value="REVERSE TRANSCRIPTASE ZINC-BINDING DOMAIN-CONTAINING PROTEIN-RELATED-RELATED"/>
    <property type="match status" value="1"/>
</dbReference>
<dbReference type="EMBL" id="OIVN01000158">
    <property type="protein sequence ID" value="SPC75409.1"/>
    <property type="molecule type" value="Genomic_DNA"/>
</dbReference>
<evidence type="ECO:0000259" key="1">
    <source>
        <dbReference type="Pfam" id="PF13966"/>
    </source>
</evidence>